<dbReference type="InParanoid" id="A7S6J4"/>
<dbReference type="FunFam" id="2.40.160.10:FF:000005">
    <property type="entry name" value="mitochondrial import receptor subunit TOM40 homolog"/>
    <property type="match status" value="1"/>
</dbReference>
<keyword evidence="12" id="KW-1185">Reference proteome</keyword>
<keyword evidence="5" id="KW-0812">Transmembrane</keyword>
<keyword evidence="7" id="KW-0653">Protein transport</keyword>
<dbReference type="Proteomes" id="UP000001593">
    <property type="component" value="Unassembled WGS sequence"/>
</dbReference>
<keyword evidence="9" id="KW-0472">Membrane</keyword>
<protein>
    <recommendedName>
        <fullName evidence="13">Mitochondrial import receptor subunit TOM40 homolog</fullName>
    </recommendedName>
</protein>
<comment type="subcellular location">
    <subcellularLocation>
        <location evidence="1">Mitochondrion outer membrane</location>
        <topology evidence="1">Multi-pass membrane protein</topology>
    </subcellularLocation>
</comment>
<keyword evidence="3" id="KW-0813">Transport</keyword>
<comment type="similarity">
    <text evidence="2">Belongs to the Tom40 family.</text>
</comment>
<evidence type="ECO:0000256" key="9">
    <source>
        <dbReference type="ARBA" id="ARBA00023136"/>
    </source>
</evidence>
<feature type="compositionally biased region" description="Low complexity" evidence="10">
    <location>
        <begin position="1"/>
        <end position="20"/>
    </location>
</feature>
<sequence length="329" mass="35629">MGNVQAASSSPSSANSGGTTVPPPPPLTAPPPVEAKAAPENKDTSQNPGNFEELHKKCKDVFPQPMEGYKLMVNKGLSNHFQVSHSIALSAVGPGAYHFAATYVGSKQTGPNESYPVLLGDIDTTGSLNAQIIHQFTDRIRGKCVIQTQKSTWVLVQADSEYQGKDFTANLTVGNLDLINESGIIVAHYLQRLAPKLDLGAELLYHYGSGQEIAVMSLAGRYSASNWIGTATVGQAGWHLSYWHKGNENVQVGVEYEYNMRAKESAVSLGYQMNIPKANVTFRGMVDTNWTVAAVMEKRLLPLPFTFVLSGMVNHLKNQSRFGFGLTIG</sequence>
<feature type="compositionally biased region" description="Pro residues" evidence="10">
    <location>
        <begin position="21"/>
        <end position="33"/>
    </location>
</feature>
<evidence type="ECO:0000256" key="4">
    <source>
        <dbReference type="ARBA" id="ARBA00022452"/>
    </source>
</evidence>
<evidence type="ECO:0000256" key="1">
    <source>
        <dbReference type="ARBA" id="ARBA00004374"/>
    </source>
</evidence>
<dbReference type="HOGENOM" id="CLU_054399_0_0_1"/>
<dbReference type="InterPro" id="IPR023614">
    <property type="entry name" value="Porin_dom_sf"/>
</dbReference>
<dbReference type="CDD" id="cd07305">
    <property type="entry name" value="Porin3_Tom40"/>
    <property type="match status" value="1"/>
</dbReference>
<evidence type="ECO:0000256" key="2">
    <source>
        <dbReference type="ARBA" id="ARBA00010510"/>
    </source>
</evidence>
<dbReference type="PhylomeDB" id="A7S6J4"/>
<evidence type="ECO:0000256" key="7">
    <source>
        <dbReference type="ARBA" id="ARBA00022927"/>
    </source>
</evidence>
<evidence type="ECO:0000256" key="8">
    <source>
        <dbReference type="ARBA" id="ARBA00023128"/>
    </source>
</evidence>
<dbReference type="GO" id="GO:0030150">
    <property type="term" value="P:protein import into mitochondrial matrix"/>
    <property type="evidence" value="ECO:0000318"/>
    <property type="project" value="GO_Central"/>
</dbReference>
<keyword evidence="6" id="KW-1000">Mitochondrion outer membrane</keyword>
<reference evidence="11 12" key="1">
    <citation type="journal article" date="2007" name="Science">
        <title>Sea anemone genome reveals ancestral eumetazoan gene repertoire and genomic organization.</title>
        <authorList>
            <person name="Putnam N.H."/>
            <person name="Srivastava M."/>
            <person name="Hellsten U."/>
            <person name="Dirks B."/>
            <person name="Chapman J."/>
            <person name="Salamov A."/>
            <person name="Terry A."/>
            <person name="Shapiro H."/>
            <person name="Lindquist E."/>
            <person name="Kapitonov V.V."/>
            <person name="Jurka J."/>
            <person name="Genikhovich G."/>
            <person name="Grigoriev I.V."/>
            <person name="Lucas S.M."/>
            <person name="Steele R.E."/>
            <person name="Finnerty J.R."/>
            <person name="Technau U."/>
            <person name="Martindale M.Q."/>
            <person name="Rokhsar D.S."/>
        </authorList>
    </citation>
    <scope>NUCLEOTIDE SEQUENCE [LARGE SCALE GENOMIC DNA]</scope>
    <source>
        <strain evidence="12">CH2 X CH6</strain>
    </source>
</reference>
<evidence type="ECO:0000313" key="11">
    <source>
        <dbReference type="EMBL" id="EDO40660.1"/>
    </source>
</evidence>
<keyword evidence="4" id="KW-1134">Transmembrane beta strand</keyword>
<evidence type="ECO:0008006" key="13">
    <source>
        <dbReference type="Google" id="ProtNLM"/>
    </source>
</evidence>
<dbReference type="KEGG" id="nve:5512348"/>
<dbReference type="PANTHER" id="PTHR10802">
    <property type="entry name" value="MITOCHONDRIAL IMPORT RECEPTOR SUBUNIT TOM40"/>
    <property type="match status" value="1"/>
</dbReference>
<dbReference type="EMBL" id="DS469588">
    <property type="protein sequence ID" value="EDO40660.1"/>
    <property type="molecule type" value="Genomic_DNA"/>
</dbReference>
<organism evidence="11 12">
    <name type="scientific">Nematostella vectensis</name>
    <name type="common">Starlet sea anemone</name>
    <dbReference type="NCBI Taxonomy" id="45351"/>
    <lineage>
        <taxon>Eukaryota</taxon>
        <taxon>Metazoa</taxon>
        <taxon>Cnidaria</taxon>
        <taxon>Anthozoa</taxon>
        <taxon>Hexacorallia</taxon>
        <taxon>Actiniaria</taxon>
        <taxon>Edwardsiidae</taxon>
        <taxon>Nematostella</taxon>
    </lineage>
</organism>
<proteinExistence type="inferred from homology"/>
<dbReference type="OMA" id="TRFNYRW"/>
<feature type="region of interest" description="Disordered" evidence="10">
    <location>
        <begin position="1"/>
        <end position="52"/>
    </location>
</feature>
<dbReference type="OrthoDB" id="19656at2759"/>
<name>A7S6J4_NEMVE</name>
<evidence type="ECO:0000256" key="6">
    <source>
        <dbReference type="ARBA" id="ARBA00022787"/>
    </source>
</evidence>
<dbReference type="GO" id="GO:0008320">
    <property type="term" value="F:protein transmembrane transporter activity"/>
    <property type="evidence" value="ECO:0000318"/>
    <property type="project" value="GO_Central"/>
</dbReference>
<dbReference type="Gene3D" id="2.40.160.10">
    <property type="entry name" value="Porin"/>
    <property type="match status" value="1"/>
</dbReference>
<accession>A7S6J4</accession>
<dbReference type="InterPro" id="IPR037930">
    <property type="entry name" value="Tom40"/>
</dbReference>
<keyword evidence="8" id="KW-0496">Mitochondrion</keyword>
<evidence type="ECO:0000256" key="5">
    <source>
        <dbReference type="ARBA" id="ARBA00022692"/>
    </source>
</evidence>
<dbReference type="eggNOG" id="KOG3296">
    <property type="taxonomic scope" value="Eukaryota"/>
</dbReference>
<evidence type="ECO:0000256" key="10">
    <source>
        <dbReference type="SAM" id="MobiDB-lite"/>
    </source>
</evidence>
<dbReference type="AlphaFoldDB" id="A7S6J4"/>
<dbReference type="STRING" id="45351.A7S6J4"/>
<gene>
    <name evidence="11" type="ORF">NEMVEDRAFT_v1g243212</name>
</gene>
<evidence type="ECO:0000313" key="12">
    <source>
        <dbReference type="Proteomes" id="UP000001593"/>
    </source>
</evidence>
<dbReference type="GO" id="GO:0005742">
    <property type="term" value="C:mitochondrial outer membrane translocase complex"/>
    <property type="evidence" value="ECO:0000318"/>
    <property type="project" value="GO_Central"/>
</dbReference>
<evidence type="ECO:0000256" key="3">
    <source>
        <dbReference type="ARBA" id="ARBA00022448"/>
    </source>
</evidence>
<dbReference type="Pfam" id="PF01459">
    <property type="entry name" value="Porin_3"/>
    <property type="match status" value="1"/>
</dbReference>
<dbReference type="InterPro" id="IPR027246">
    <property type="entry name" value="Porin_Euk/Tom40"/>
</dbReference>